<dbReference type="SUPFAM" id="SSF46785">
    <property type="entry name" value="Winged helix' DNA-binding domain"/>
    <property type="match status" value="1"/>
</dbReference>
<evidence type="ECO:0000256" key="5">
    <source>
        <dbReference type="PROSITE-ProRule" id="PRU00289"/>
    </source>
</evidence>
<feature type="transmembrane region" description="Helical" evidence="7">
    <location>
        <begin position="23"/>
        <end position="43"/>
    </location>
</feature>
<gene>
    <name evidence="9" type="primary">spoIIIE</name>
    <name evidence="9" type="ORF">SAMEA3545359_00864</name>
</gene>
<evidence type="ECO:0000259" key="8">
    <source>
        <dbReference type="PROSITE" id="PS50901"/>
    </source>
</evidence>
<dbReference type="InterPro" id="IPR036390">
    <property type="entry name" value="WH_DNA-bd_sf"/>
</dbReference>
<dbReference type="Pfam" id="PF01580">
    <property type="entry name" value="FtsK_SpoIIIE"/>
    <property type="match status" value="1"/>
</dbReference>
<dbReference type="InterPro" id="IPR018541">
    <property type="entry name" value="Ftsk_gamma"/>
</dbReference>
<dbReference type="Pfam" id="PF17854">
    <property type="entry name" value="FtsK_alpha"/>
    <property type="match status" value="1"/>
</dbReference>
<dbReference type="InterPro" id="IPR027417">
    <property type="entry name" value="P-loop_NTPase"/>
</dbReference>
<dbReference type="SMART" id="SM00382">
    <property type="entry name" value="AAA"/>
    <property type="match status" value="1"/>
</dbReference>
<sequence length="833" mass="89469">MATKTTRRKNTAAEKKRVFHQQMAAVIAFGAGLLITALTFIAGENVWRFLHSALFGLFGLCTYAVGPLICYLSLDCALKKRSILWPFLIALGALAFGCGLLQLMFSPELAGNNFFDKFVNLWATGSAKQGGGLLFCVIGWPLSALCGRIGAVLIMCITLFVGLMIYSGKTLVDLHKSVSQPVKQAGQMIERQMEKREQQRQKKAAIDIDLGNTHPIDIPLDEEPPTPVSASIPVSAPVEELSAEGDRQTAVPVLDDIFDEDPIEPFPVGERTQPLGDIDELVSRVAAEQQGPSPAEIFSPSGAQKPAPATGPELPFAAAEEKNSSPLEGAVEVMPPIDLVPAPAPGQAPPYKFPPVSILDATRGPANADISNELRQNADRLVDTLKSFGVQTRIINISRGPAVTRYELQPNAGVKISKITNLADDIALNLAAVGVRIEAPIPGKAAVGIEVPNRNVSVVGIRELLGSDTFRTAASPLTVALGKDIAGAVKVADIGKMPHVLIAGATGSGKSVCINSIILSLLYKSSPEEVRLLMVDPKVVELGIYNGIPHLLVPVVTDPHKAAGALGWAVTEMLNRYKLFAANNVRDIGGYNKLCETRADMEKLPRIVIIIDELADLMMADPGEVEDAICRLAQMARAAGMHLIIATQRPSVDVITGVIKANIPSRIAFAVSSQIDSRTILDGSGAEKLLGKGDMLYFPVGASKPTRLQGCFVTDEEIERVVEFIKPETPKTYDEQIIEEIEKQATAEKGKGGSGGDGDEDDDMLPDAIEVAIDLGQISTSMLQRKLKLGYARAARIIDAMEEKGIISGFEGSKPRRVLITRQQWLEMNAREQ</sequence>
<protein>
    <submittedName>
        <fullName evidence="9">Stage III sporulation protein E</fullName>
    </submittedName>
</protein>
<keyword evidence="7" id="KW-1133">Transmembrane helix</keyword>
<dbReference type="PROSITE" id="PS50901">
    <property type="entry name" value="FTSK"/>
    <property type="match status" value="1"/>
</dbReference>
<dbReference type="InterPro" id="IPR036388">
    <property type="entry name" value="WH-like_DNA-bd_sf"/>
</dbReference>
<dbReference type="GO" id="GO:0005524">
    <property type="term" value="F:ATP binding"/>
    <property type="evidence" value="ECO:0007669"/>
    <property type="project" value="UniProtKB-UniRule"/>
</dbReference>
<keyword evidence="2 5" id="KW-0547">Nucleotide-binding</keyword>
<keyword evidence="7" id="KW-0472">Membrane</keyword>
<keyword evidence="4" id="KW-0238">DNA-binding</keyword>
<evidence type="ECO:0000256" key="6">
    <source>
        <dbReference type="SAM" id="MobiDB-lite"/>
    </source>
</evidence>
<evidence type="ECO:0000256" key="2">
    <source>
        <dbReference type="ARBA" id="ARBA00022741"/>
    </source>
</evidence>
<feature type="transmembrane region" description="Helical" evidence="7">
    <location>
        <begin position="149"/>
        <end position="168"/>
    </location>
</feature>
<evidence type="ECO:0000256" key="3">
    <source>
        <dbReference type="ARBA" id="ARBA00022840"/>
    </source>
</evidence>
<dbReference type="InterPro" id="IPR041027">
    <property type="entry name" value="FtsK_alpha"/>
</dbReference>
<dbReference type="GO" id="GO:0003677">
    <property type="term" value="F:DNA binding"/>
    <property type="evidence" value="ECO:0007669"/>
    <property type="project" value="UniProtKB-KW"/>
</dbReference>
<evidence type="ECO:0000313" key="9">
    <source>
        <dbReference type="EMBL" id="SCJ57179.1"/>
    </source>
</evidence>
<accession>A0A1C6HHU0</accession>
<reference evidence="9" key="1">
    <citation type="submission" date="2015-09" db="EMBL/GenBank/DDBJ databases">
        <authorList>
            <consortium name="Pathogen Informatics"/>
        </authorList>
    </citation>
    <scope>NUCLEOTIDE SEQUENCE</scope>
    <source>
        <strain evidence="9">2789STDY5834896</strain>
    </source>
</reference>
<feature type="binding site" evidence="5">
    <location>
        <begin position="504"/>
        <end position="511"/>
    </location>
    <ligand>
        <name>ATP</name>
        <dbReference type="ChEBI" id="CHEBI:30616"/>
    </ligand>
</feature>
<dbReference type="GO" id="GO:0016020">
    <property type="term" value="C:membrane"/>
    <property type="evidence" value="ECO:0007669"/>
    <property type="project" value="UniProtKB-SubCell"/>
</dbReference>
<dbReference type="Gene3D" id="3.40.50.300">
    <property type="entry name" value="P-loop containing nucleotide triphosphate hydrolases"/>
    <property type="match status" value="1"/>
</dbReference>
<dbReference type="InterPro" id="IPR002543">
    <property type="entry name" value="FtsK_dom"/>
</dbReference>
<dbReference type="Gene3D" id="1.10.10.10">
    <property type="entry name" value="Winged helix-like DNA-binding domain superfamily/Winged helix DNA-binding domain"/>
    <property type="match status" value="1"/>
</dbReference>
<feature type="transmembrane region" description="Helical" evidence="7">
    <location>
        <begin position="125"/>
        <end position="142"/>
    </location>
</feature>
<comment type="similarity">
    <text evidence="1">Belongs to the FtsK/SpoIIIE/SftA family.</text>
</comment>
<feature type="region of interest" description="Disordered" evidence="6">
    <location>
        <begin position="743"/>
        <end position="764"/>
    </location>
</feature>
<dbReference type="SMART" id="SM00843">
    <property type="entry name" value="Ftsk_gamma"/>
    <property type="match status" value="1"/>
</dbReference>
<evidence type="ECO:0000256" key="1">
    <source>
        <dbReference type="ARBA" id="ARBA00006474"/>
    </source>
</evidence>
<dbReference type="InterPro" id="IPR050206">
    <property type="entry name" value="FtsK/SpoIIIE/SftA"/>
</dbReference>
<organism evidence="9">
    <name type="scientific">uncultured Anaerotruncus sp</name>
    <dbReference type="NCBI Taxonomy" id="905011"/>
    <lineage>
        <taxon>Bacteria</taxon>
        <taxon>Bacillati</taxon>
        <taxon>Bacillota</taxon>
        <taxon>Clostridia</taxon>
        <taxon>Eubacteriales</taxon>
        <taxon>Oscillospiraceae</taxon>
        <taxon>Anaerotruncus</taxon>
        <taxon>environmental samples</taxon>
    </lineage>
</organism>
<feature type="region of interest" description="Disordered" evidence="6">
    <location>
        <begin position="287"/>
        <end position="313"/>
    </location>
</feature>
<dbReference type="PANTHER" id="PTHR22683:SF41">
    <property type="entry name" value="DNA TRANSLOCASE FTSK"/>
    <property type="match status" value="1"/>
</dbReference>
<feature type="transmembrane region" description="Helical" evidence="7">
    <location>
        <begin position="84"/>
        <end position="105"/>
    </location>
</feature>
<dbReference type="PANTHER" id="PTHR22683">
    <property type="entry name" value="SPORULATION PROTEIN RELATED"/>
    <property type="match status" value="1"/>
</dbReference>
<dbReference type="CDD" id="cd01127">
    <property type="entry name" value="TrwB_TraG_TraD_VirD4"/>
    <property type="match status" value="1"/>
</dbReference>
<evidence type="ECO:0000256" key="4">
    <source>
        <dbReference type="ARBA" id="ARBA00023125"/>
    </source>
</evidence>
<name>A0A1C6HHU0_9FIRM</name>
<dbReference type="AlphaFoldDB" id="A0A1C6HHU0"/>
<dbReference type="Pfam" id="PF09397">
    <property type="entry name" value="FtsK_gamma"/>
    <property type="match status" value="1"/>
</dbReference>
<dbReference type="InterPro" id="IPR003593">
    <property type="entry name" value="AAA+_ATPase"/>
</dbReference>
<feature type="transmembrane region" description="Helical" evidence="7">
    <location>
        <begin position="49"/>
        <end position="72"/>
    </location>
</feature>
<proteinExistence type="inferred from homology"/>
<dbReference type="Gene3D" id="3.30.980.40">
    <property type="match status" value="1"/>
</dbReference>
<keyword evidence="3 5" id="KW-0067">ATP-binding</keyword>
<feature type="domain" description="FtsK" evidence="8">
    <location>
        <begin position="486"/>
        <end position="678"/>
    </location>
</feature>
<dbReference type="SUPFAM" id="SSF52540">
    <property type="entry name" value="P-loop containing nucleoside triphosphate hydrolases"/>
    <property type="match status" value="1"/>
</dbReference>
<keyword evidence="7" id="KW-0812">Transmembrane</keyword>
<dbReference type="EMBL" id="FMHG01000001">
    <property type="protein sequence ID" value="SCJ57179.1"/>
    <property type="molecule type" value="Genomic_DNA"/>
</dbReference>
<evidence type="ECO:0000256" key="7">
    <source>
        <dbReference type="SAM" id="Phobius"/>
    </source>
</evidence>